<feature type="domain" description="ABC3 transporter permease C-terminal" evidence="7">
    <location>
        <begin position="307"/>
        <end position="420"/>
    </location>
</feature>
<evidence type="ECO:0000256" key="3">
    <source>
        <dbReference type="ARBA" id="ARBA00022692"/>
    </source>
</evidence>
<dbReference type="AlphaFoldDB" id="A0A0E9LTL1"/>
<sequence>MRFLNFIKTFFRTILLHSGFSLLTLLGLSIGIAMSLLVLIYVYYEANYDRHWENSESIYRVYSYGEIGEDKIRSAVTPLPLSDVLREQEGVATATRLVPGNRKLVSSDYLKSLESYFFYADTDFFDIFEMPFLLGEPENALKDSNSVVITFSAAQRLFGQRNPLGEKLTLENGLEYIVTAMVEDVPANSHMRFDFIGNWLQVENRMRKDRTLPQAGMLDNWLYLNSYTYFKSRDTAAPSEVLHQLSIDAVQKVDAQIVASFKEADQSPGRIYLNFGIQPIHDIHLYSQVDNEMGPVANPDYIAFFTAIAFFILLITAINFMNLTTAKASRRFKEVAVRKYFGAGRRFLVYQFLTEAVVYSFVALFVALVLVELLLPGFNTVFGIGMTSTGFIQQPDTIWILVITMLLGVLSGSYPALFFSGLKPHLAINGVMKVKKWGVVMRGLLVSFQVILSISLIVLSLGMYGQWRFLEDAPHGFDDQDAVVLEWGSMDREGLRNVKSELKSSEHVNAIGMAEYAPGDDPSVISFRSSGDSSQVVLLAVNYVDSGYFDAMDVTFVKGGVWEAETDSDKAQVVINAAAARFLGYDKNEQLTLELVGGRSTEEPYMYTVAGVIEDLAFAGVKEAVRPMIFLQESASNRAEHLIVGFNSGTLEKGVEELNRVWKNEVPDRAIKLKYLSEIKADFYSEERRFANIATMFSLLALVLTIFGKIGMAAFVVQYHQKHIFIRSLMAAPFIHLLEYGLRGYWVYILFGMAVGLPVSSFLLHVWLSGFELAYVPDWTTYLLPILVLCLTSALVAYFAGGREIKKEAYS</sequence>
<protein>
    <submittedName>
        <fullName evidence="9">Putative ABC transporter permease</fullName>
    </submittedName>
</protein>
<evidence type="ECO:0000256" key="2">
    <source>
        <dbReference type="ARBA" id="ARBA00022475"/>
    </source>
</evidence>
<feature type="transmembrane region" description="Helical" evidence="6">
    <location>
        <begin position="693"/>
        <end position="717"/>
    </location>
</feature>
<comment type="subcellular location">
    <subcellularLocation>
        <location evidence="1">Cell membrane</location>
        <topology evidence="1">Multi-pass membrane protein</topology>
    </subcellularLocation>
</comment>
<dbReference type="STRING" id="1236989.JCM15548_266"/>
<dbReference type="OrthoDB" id="9770036at2"/>
<feature type="transmembrane region" description="Helical" evidence="6">
    <location>
        <begin position="779"/>
        <end position="801"/>
    </location>
</feature>
<dbReference type="InterPro" id="IPR050250">
    <property type="entry name" value="Macrolide_Exporter_MacB"/>
</dbReference>
<dbReference type="Pfam" id="PF12704">
    <property type="entry name" value="MacB_PCD"/>
    <property type="match status" value="1"/>
</dbReference>
<accession>A0A0E9LTL1</accession>
<feature type="transmembrane region" description="Helical" evidence="6">
    <location>
        <begin position="745"/>
        <end position="767"/>
    </location>
</feature>
<dbReference type="Proteomes" id="UP000032900">
    <property type="component" value="Unassembled WGS sequence"/>
</dbReference>
<dbReference type="InterPro" id="IPR003838">
    <property type="entry name" value="ABC3_permease_C"/>
</dbReference>
<dbReference type="InterPro" id="IPR025857">
    <property type="entry name" value="MacB_PCD"/>
</dbReference>
<dbReference type="EMBL" id="BAZW01000001">
    <property type="protein sequence ID" value="GAO28200.1"/>
    <property type="molecule type" value="Genomic_DNA"/>
</dbReference>
<keyword evidence="5 6" id="KW-0472">Membrane</keyword>
<evidence type="ECO:0000259" key="7">
    <source>
        <dbReference type="Pfam" id="PF02687"/>
    </source>
</evidence>
<keyword evidence="2" id="KW-1003">Cell membrane</keyword>
<evidence type="ECO:0000256" key="5">
    <source>
        <dbReference type="ARBA" id="ARBA00023136"/>
    </source>
</evidence>
<dbReference type="GO" id="GO:0022857">
    <property type="term" value="F:transmembrane transporter activity"/>
    <property type="evidence" value="ECO:0007669"/>
    <property type="project" value="TreeGrafter"/>
</dbReference>
<organism evidence="9 10">
    <name type="scientific">Geofilum rubicundum JCM 15548</name>
    <dbReference type="NCBI Taxonomy" id="1236989"/>
    <lineage>
        <taxon>Bacteria</taxon>
        <taxon>Pseudomonadati</taxon>
        <taxon>Bacteroidota</taxon>
        <taxon>Bacteroidia</taxon>
        <taxon>Marinilabiliales</taxon>
        <taxon>Marinilabiliaceae</taxon>
        <taxon>Geofilum</taxon>
    </lineage>
</organism>
<evidence type="ECO:0000256" key="6">
    <source>
        <dbReference type="SAM" id="Phobius"/>
    </source>
</evidence>
<evidence type="ECO:0000313" key="9">
    <source>
        <dbReference type="EMBL" id="GAO28200.1"/>
    </source>
</evidence>
<gene>
    <name evidence="9" type="ORF">JCM15548_266</name>
</gene>
<comment type="caution">
    <text evidence="9">The sequence shown here is derived from an EMBL/GenBank/DDBJ whole genome shotgun (WGS) entry which is preliminary data.</text>
</comment>
<dbReference type="GO" id="GO:0005886">
    <property type="term" value="C:plasma membrane"/>
    <property type="evidence" value="ECO:0007669"/>
    <property type="project" value="UniProtKB-SubCell"/>
</dbReference>
<feature type="transmembrane region" description="Helical" evidence="6">
    <location>
        <begin position="301"/>
        <end position="323"/>
    </location>
</feature>
<keyword evidence="4 6" id="KW-1133">Transmembrane helix</keyword>
<feature type="transmembrane region" description="Helical" evidence="6">
    <location>
        <begin position="398"/>
        <end position="422"/>
    </location>
</feature>
<feature type="transmembrane region" description="Helical" evidence="6">
    <location>
        <begin position="443"/>
        <end position="464"/>
    </location>
</feature>
<evidence type="ECO:0000256" key="4">
    <source>
        <dbReference type="ARBA" id="ARBA00022989"/>
    </source>
</evidence>
<dbReference type="PANTHER" id="PTHR30572">
    <property type="entry name" value="MEMBRANE COMPONENT OF TRANSPORTER-RELATED"/>
    <property type="match status" value="1"/>
</dbReference>
<reference evidence="9 10" key="1">
    <citation type="journal article" date="2015" name="Microbes Environ.">
        <title>Distribution and evolution of nitrogen fixation genes in the phylum bacteroidetes.</title>
        <authorList>
            <person name="Inoue J."/>
            <person name="Oshima K."/>
            <person name="Suda W."/>
            <person name="Sakamoto M."/>
            <person name="Iino T."/>
            <person name="Noda S."/>
            <person name="Hongoh Y."/>
            <person name="Hattori M."/>
            <person name="Ohkuma M."/>
        </authorList>
    </citation>
    <scope>NUCLEOTIDE SEQUENCE [LARGE SCALE GENOMIC DNA]</scope>
    <source>
        <strain evidence="9">JCM 15548</strain>
    </source>
</reference>
<dbReference type="RefSeq" id="WP_062122056.1">
    <property type="nucleotide sequence ID" value="NZ_BAZW01000001.1"/>
</dbReference>
<evidence type="ECO:0000313" key="10">
    <source>
        <dbReference type="Proteomes" id="UP000032900"/>
    </source>
</evidence>
<evidence type="ECO:0000259" key="8">
    <source>
        <dbReference type="Pfam" id="PF12704"/>
    </source>
</evidence>
<dbReference type="PANTHER" id="PTHR30572:SF18">
    <property type="entry name" value="ABC-TYPE MACROLIDE FAMILY EXPORT SYSTEM PERMEASE COMPONENT 2"/>
    <property type="match status" value="1"/>
</dbReference>
<feature type="domain" description="MacB-like periplasmic core" evidence="8">
    <location>
        <begin position="21"/>
        <end position="244"/>
    </location>
</feature>
<feature type="transmembrane region" description="Helical" evidence="6">
    <location>
        <begin position="20"/>
        <end position="44"/>
    </location>
</feature>
<keyword evidence="10" id="KW-1185">Reference proteome</keyword>
<keyword evidence="3 6" id="KW-0812">Transmembrane</keyword>
<proteinExistence type="predicted"/>
<dbReference type="Pfam" id="PF02687">
    <property type="entry name" value="FtsX"/>
    <property type="match status" value="1"/>
</dbReference>
<name>A0A0E9LTL1_9BACT</name>
<evidence type="ECO:0000256" key="1">
    <source>
        <dbReference type="ARBA" id="ARBA00004651"/>
    </source>
</evidence>
<feature type="transmembrane region" description="Helical" evidence="6">
    <location>
        <begin position="356"/>
        <end position="378"/>
    </location>
</feature>